<protein>
    <submittedName>
        <fullName evidence="3">Uncharacterized protein</fullName>
    </submittedName>
</protein>
<evidence type="ECO:0000313" key="3">
    <source>
        <dbReference type="WBParaSite" id="nRc.2.0.1.t13213-RA"/>
    </source>
</evidence>
<dbReference type="Proteomes" id="UP000887565">
    <property type="component" value="Unplaced"/>
</dbReference>
<proteinExistence type="predicted"/>
<feature type="region of interest" description="Disordered" evidence="1">
    <location>
        <begin position="1"/>
        <end position="30"/>
    </location>
</feature>
<evidence type="ECO:0000313" key="2">
    <source>
        <dbReference type="Proteomes" id="UP000887565"/>
    </source>
</evidence>
<dbReference type="WBParaSite" id="nRc.2.0.1.t13213-RA">
    <property type="protein sequence ID" value="nRc.2.0.1.t13213-RA"/>
    <property type="gene ID" value="nRc.2.0.1.g13213"/>
</dbReference>
<dbReference type="AlphaFoldDB" id="A0A915IH82"/>
<name>A0A915IH82_ROMCU</name>
<feature type="compositionally biased region" description="Low complexity" evidence="1">
    <location>
        <begin position="8"/>
        <end position="22"/>
    </location>
</feature>
<evidence type="ECO:0000256" key="1">
    <source>
        <dbReference type="SAM" id="MobiDB-lite"/>
    </source>
</evidence>
<reference evidence="3" key="1">
    <citation type="submission" date="2022-11" db="UniProtKB">
        <authorList>
            <consortium name="WormBaseParasite"/>
        </authorList>
    </citation>
    <scope>IDENTIFICATION</scope>
</reference>
<sequence>ARQVTPRVPSATETSVVATTTEPPAPIEPVSEVLHQPPAAEEVVMTSAEEDVLLGGPQLDRPIAWTAECLSLEELRLSLVALEIDLDTAEDHKKPDLAQQIQQLQAAVVQREKEGSANQNH</sequence>
<accession>A0A915IH82</accession>
<keyword evidence="2" id="KW-1185">Reference proteome</keyword>
<organism evidence="2 3">
    <name type="scientific">Romanomermis culicivorax</name>
    <name type="common">Nematode worm</name>
    <dbReference type="NCBI Taxonomy" id="13658"/>
    <lineage>
        <taxon>Eukaryota</taxon>
        <taxon>Metazoa</taxon>
        <taxon>Ecdysozoa</taxon>
        <taxon>Nematoda</taxon>
        <taxon>Enoplea</taxon>
        <taxon>Dorylaimia</taxon>
        <taxon>Mermithida</taxon>
        <taxon>Mermithoidea</taxon>
        <taxon>Mermithidae</taxon>
        <taxon>Romanomermis</taxon>
    </lineage>
</organism>